<dbReference type="SUPFAM" id="SSF46785">
    <property type="entry name" value="Winged helix' DNA-binding domain"/>
    <property type="match status" value="1"/>
</dbReference>
<dbReference type="Gene3D" id="1.10.287.1350">
    <property type="match status" value="1"/>
</dbReference>
<dbReference type="Gene3D" id="3.40.50.150">
    <property type="entry name" value="Vaccinia Virus protein VP39"/>
    <property type="match status" value="1"/>
</dbReference>
<dbReference type="AlphaFoldDB" id="A0A291RME4"/>
<dbReference type="InterPro" id="IPR016461">
    <property type="entry name" value="COMT-like"/>
</dbReference>
<reference evidence="7 8" key="1">
    <citation type="submission" date="2017-10" db="EMBL/GenBank/DDBJ databases">
        <title>Comparative genomics between pathogenic Norcardia.</title>
        <authorList>
            <person name="Zeng L."/>
        </authorList>
    </citation>
    <scope>NUCLEOTIDE SEQUENCE [LARGE SCALE GENOMIC DNA]</scope>
    <source>
        <strain evidence="7 8">NC_YFY_NT001</strain>
    </source>
</reference>
<proteinExistence type="predicted"/>
<gene>
    <name evidence="7" type="ORF">CRH09_23690</name>
</gene>
<sequence>MTEEATGWGGGLWAAADLVTPMAIRVAATLRLADHIAAGTRTAEALAATVRADRDALRRVLDHLVTAGVLVRAANVYDLTPLGEHLRDDDPSGVRPWLDLEGAVGRADLCFAELLHTVRTGEPAFPRRFGRPFWDDLAADSELSASFDALMGSRLTADLPAIAAAYPWGALGHVVDVGGGNGALLIAILRAHPELRGTVVDLPAPVANARKAFTAAGLGDRADAVPGSFFDPLPVGADGYLLSGVIHDWDDEDATRILRRCADAVARRGVVLVVDHIGDPERSGVDTEGDLRMLCYVRGRERTLPELGELAKSVGLRVNVVISAGSRSIVELVSTR</sequence>
<dbReference type="InterPro" id="IPR012967">
    <property type="entry name" value="COMT_dimerisation"/>
</dbReference>
<dbReference type="PROSITE" id="PS51683">
    <property type="entry name" value="SAM_OMT_II"/>
    <property type="match status" value="1"/>
</dbReference>
<dbReference type="InterPro" id="IPR001077">
    <property type="entry name" value="COMT_C"/>
</dbReference>
<dbReference type="GO" id="GO:0008171">
    <property type="term" value="F:O-methyltransferase activity"/>
    <property type="evidence" value="ECO:0007669"/>
    <property type="project" value="InterPro"/>
</dbReference>
<dbReference type="PANTHER" id="PTHR43712">
    <property type="entry name" value="PUTATIVE (AFU_ORTHOLOGUE AFUA_4G14580)-RELATED"/>
    <property type="match status" value="1"/>
</dbReference>
<dbReference type="EMBL" id="CP023778">
    <property type="protein sequence ID" value="ATL68743.1"/>
    <property type="molecule type" value="Genomic_DNA"/>
</dbReference>
<evidence type="ECO:0000256" key="2">
    <source>
        <dbReference type="ARBA" id="ARBA00022679"/>
    </source>
</evidence>
<dbReference type="InterPro" id="IPR036390">
    <property type="entry name" value="WH_DNA-bd_sf"/>
</dbReference>
<name>A0A291RME4_9NOCA</name>
<organism evidence="7 8">
    <name type="scientific">Nocardia terpenica</name>
    <dbReference type="NCBI Taxonomy" id="455432"/>
    <lineage>
        <taxon>Bacteria</taxon>
        <taxon>Bacillati</taxon>
        <taxon>Actinomycetota</taxon>
        <taxon>Actinomycetes</taxon>
        <taxon>Mycobacteriales</taxon>
        <taxon>Nocardiaceae</taxon>
        <taxon>Nocardia</taxon>
    </lineage>
</organism>
<dbReference type="Proteomes" id="UP000221961">
    <property type="component" value="Chromosome"/>
</dbReference>
<dbReference type="PIRSF" id="PIRSF005739">
    <property type="entry name" value="O-mtase"/>
    <property type="match status" value="1"/>
</dbReference>
<dbReference type="GO" id="GO:0046983">
    <property type="term" value="F:protein dimerization activity"/>
    <property type="evidence" value="ECO:0007669"/>
    <property type="project" value="InterPro"/>
</dbReference>
<evidence type="ECO:0000259" key="5">
    <source>
        <dbReference type="Pfam" id="PF00891"/>
    </source>
</evidence>
<evidence type="ECO:0000256" key="4">
    <source>
        <dbReference type="PIRSR" id="PIRSR005739-1"/>
    </source>
</evidence>
<feature type="active site" description="Proton acceptor" evidence="4">
    <location>
        <position position="247"/>
    </location>
</feature>
<dbReference type="PANTHER" id="PTHR43712:SF2">
    <property type="entry name" value="O-METHYLTRANSFERASE CICE"/>
    <property type="match status" value="1"/>
</dbReference>
<protein>
    <submittedName>
        <fullName evidence="7">Methyltransferase</fullName>
    </submittedName>
</protein>
<dbReference type="Gene3D" id="1.10.10.10">
    <property type="entry name" value="Winged helix-like DNA-binding domain superfamily/Winged helix DNA-binding domain"/>
    <property type="match status" value="1"/>
</dbReference>
<dbReference type="InterPro" id="IPR029063">
    <property type="entry name" value="SAM-dependent_MTases_sf"/>
</dbReference>
<dbReference type="Pfam" id="PF08100">
    <property type="entry name" value="Dimerisation"/>
    <property type="match status" value="1"/>
</dbReference>
<evidence type="ECO:0000259" key="6">
    <source>
        <dbReference type="Pfam" id="PF08100"/>
    </source>
</evidence>
<keyword evidence="3" id="KW-0949">S-adenosyl-L-methionine</keyword>
<dbReference type="CDD" id="cd02440">
    <property type="entry name" value="AdoMet_MTases"/>
    <property type="match status" value="1"/>
</dbReference>
<dbReference type="Pfam" id="PF00891">
    <property type="entry name" value="Methyltransf_2"/>
    <property type="match status" value="1"/>
</dbReference>
<dbReference type="RefSeq" id="WP_098695805.1">
    <property type="nucleotide sequence ID" value="NZ_CP023778.1"/>
</dbReference>
<feature type="domain" description="O-methyltransferase C-terminal" evidence="5">
    <location>
        <begin position="111"/>
        <end position="316"/>
    </location>
</feature>
<accession>A0A291RME4</accession>
<evidence type="ECO:0000313" key="8">
    <source>
        <dbReference type="Proteomes" id="UP000221961"/>
    </source>
</evidence>
<dbReference type="GO" id="GO:0032259">
    <property type="term" value="P:methylation"/>
    <property type="evidence" value="ECO:0007669"/>
    <property type="project" value="UniProtKB-KW"/>
</dbReference>
<dbReference type="SUPFAM" id="SSF53335">
    <property type="entry name" value="S-adenosyl-L-methionine-dependent methyltransferases"/>
    <property type="match status" value="1"/>
</dbReference>
<keyword evidence="2 7" id="KW-0808">Transferase</keyword>
<evidence type="ECO:0000313" key="7">
    <source>
        <dbReference type="EMBL" id="ATL68743.1"/>
    </source>
</evidence>
<dbReference type="InterPro" id="IPR036388">
    <property type="entry name" value="WH-like_DNA-bd_sf"/>
</dbReference>
<keyword evidence="1 7" id="KW-0489">Methyltransferase</keyword>
<evidence type="ECO:0000256" key="1">
    <source>
        <dbReference type="ARBA" id="ARBA00022603"/>
    </source>
</evidence>
<evidence type="ECO:0000256" key="3">
    <source>
        <dbReference type="ARBA" id="ARBA00022691"/>
    </source>
</evidence>
<feature type="domain" description="O-methyltransferase dimerisation" evidence="6">
    <location>
        <begin position="18"/>
        <end position="84"/>
    </location>
</feature>
<dbReference type="KEGG" id="ntp:CRH09_23690"/>
<dbReference type="GeneID" id="88360351"/>